<proteinExistence type="predicted"/>
<evidence type="ECO:0000313" key="2">
    <source>
        <dbReference type="EMBL" id="AIG55419.1"/>
    </source>
</evidence>
<organism evidence="2">
    <name type="scientific">Thraustotheca clavata</name>
    <dbReference type="NCBI Taxonomy" id="74557"/>
    <lineage>
        <taxon>Eukaryota</taxon>
        <taxon>Sar</taxon>
        <taxon>Stramenopiles</taxon>
        <taxon>Oomycota</taxon>
        <taxon>Saprolegniomycetes</taxon>
        <taxon>Saprolegniales</taxon>
        <taxon>Achlyaceae</taxon>
        <taxon>Thraustotheca</taxon>
    </lineage>
</organism>
<sequence>MRCFSTRLLVILVITAYVCCFTFDTIVQKPATNFVYRDEPFYVNAEFLAAVFSKDKNNFACSSAEVLVELTCFYSECTYCNASNATSTKSNTTISFALLNSSAVLSLVFKEACIKEQSLTFLLYSANNSNTTKIIEQRQILVQGISVNSPPTLSVAIWNQTVEYDTAAVFTLSGTVVNALESLAMHMHISNCSGVAS</sequence>
<accession>A0A0A7CM01</accession>
<feature type="chain" id="PRO_5002025800" evidence="1">
    <location>
        <begin position="21"/>
        <end position="197"/>
    </location>
</feature>
<dbReference type="EMBL" id="KM037958">
    <property type="protein sequence ID" value="AIG55419.1"/>
    <property type="molecule type" value="Genomic_DNA"/>
</dbReference>
<name>A0A0A7CM01_9STRA</name>
<protein>
    <submittedName>
        <fullName evidence="2">Secreted protein</fullName>
    </submittedName>
</protein>
<keyword evidence="1" id="KW-0732">Signal</keyword>
<evidence type="ECO:0000256" key="1">
    <source>
        <dbReference type="SAM" id="SignalP"/>
    </source>
</evidence>
<dbReference type="AlphaFoldDB" id="A0A0A7CM01"/>
<reference evidence="2" key="1">
    <citation type="journal article" date="2014" name="Genome Biol. Evol.">
        <title>The secreted proteins of Achlya hypogyna and Thraustotheca clavata identify the ancestral oomycete secretome and reveal gene acquisitions by horizontal gene transfer.</title>
        <authorList>
            <person name="Misner I."/>
            <person name="Blouin N."/>
            <person name="Leonard G."/>
            <person name="Richards T.A."/>
            <person name="Lane C.E."/>
        </authorList>
    </citation>
    <scope>NUCLEOTIDE SEQUENCE</scope>
    <source>
        <strain evidence="2">ATCC 34112</strain>
    </source>
</reference>
<feature type="non-terminal residue" evidence="2">
    <location>
        <position position="197"/>
    </location>
</feature>
<feature type="signal peptide" evidence="1">
    <location>
        <begin position="1"/>
        <end position="20"/>
    </location>
</feature>